<dbReference type="GO" id="GO:1905786">
    <property type="term" value="P:positive regulation of anaphase-promoting complex-dependent catabolic process"/>
    <property type="evidence" value="ECO:0007669"/>
    <property type="project" value="TreeGrafter"/>
</dbReference>
<keyword evidence="6" id="KW-0131">Cell cycle</keyword>
<dbReference type="GO" id="GO:0005680">
    <property type="term" value="C:anaphase-promoting complex"/>
    <property type="evidence" value="ECO:0007669"/>
    <property type="project" value="TreeGrafter"/>
</dbReference>
<gene>
    <name evidence="11" type="primary">CDC20</name>
    <name evidence="11" type="ORF">MICPUN_97422</name>
</gene>
<feature type="region of interest" description="Disordered" evidence="9">
    <location>
        <begin position="1"/>
        <end position="22"/>
    </location>
</feature>
<protein>
    <submittedName>
        <fullName evidence="11">Anaphase promoting complex protein</fullName>
    </submittedName>
</protein>
<dbReference type="GO" id="GO:0010997">
    <property type="term" value="F:anaphase-promoting complex binding"/>
    <property type="evidence" value="ECO:0007669"/>
    <property type="project" value="InterPro"/>
</dbReference>
<keyword evidence="2 8" id="KW-0853">WD repeat</keyword>
<proteinExistence type="inferred from homology"/>
<dbReference type="KEGG" id="mis:MICPUN_97422"/>
<dbReference type="PANTHER" id="PTHR19918">
    <property type="entry name" value="CELL DIVISION CYCLE 20 CDC20 FIZZY -RELATED"/>
    <property type="match status" value="1"/>
</dbReference>
<dbReference type="STRING" id="296587.C1E6Q7"/>
<dbReference type="Pfam" id="PF24807">
    <property type="entry name" value="WD40_CDC20-Fz"/>
    <property type="match status" value="1"/>
</dbReference>
<evidence type="ECO:0000256" key="2">
    <source>
        <dbReference type="ARBA" id="ARBA00022574"/>
    </source>
</evidence>
<feature type="domain" description="CDC20/Fizzy WD40" evidence="10">
    <location>
        <begin position="129"/>
        <end position="424"/>
    </location>
</feature>
<evidence type="ECO:0000313" key="11">
    <source>
        <dbReference type="EMBL" id="ACO63845.1"/>
    </source>
</evidence>
<comment type="similarity">
    <text evidence="1">Belongs to the WD repeat CDC20/Fizzy family.</text>
</comment>
<name>C1E6Q7_MICCC</name>
<dbReference type="OMA" id="RQVRTMN"/>
<keyword evidence="12" id="KW-1185">Reference proteome</keyword>
<dbReference type="GO" id="GO:0031145">
    <property type="term" value="P:anaphase-promoting complex-dependent catabolic process"/>
    <property type="evidence" value="ECO:0007669"/>
    <property type="project" value="TreeGrafter"/>
</dbReference>
<evidence type="ECO:0000256" key="4">
    <source>
        <dbReference type="ARBA" id="ARBA00022737"/>
    </source>
</evidence>
<keyword evidence="3" id="KW-0132">Cell division</keyword>
<feature type="repeat" description="WD" evidence="8">
    <location>
        <begin position="177"/>
        <end position="218"/>
    </location>
</feature>
<dbReference type="PROSITE" id="PS50294">
    <property type="entry name" value="WD_REPEATS_REGION"/>
    <property type="match status" value="3"/>
</dbReference>
<evidence type="ECO:0000256" key="1">
    <source>
        <dbReference type="ARBA" id="ARBA00006445"/>
    </source>
</evidence>
<dbReference type="FunCoup" id="C1E6Q7">
    <property type="interactions" value="1073"/>
</dbReference>
<feature type="compositionally biased region" description="Basic and acidic residues" evidence="9">
    <location>
        <begin position="1"/>
        <end position="10"/>
    </location>
</feature>
<dbReference type="PROSITE" id="PS50082">
    <property type="entry name" value="WD_REPEATS_2"/>
    <property type="match status" value="4"/>
</dbReference>
<dbReference type="PRINTS" id="PR00320">
    <property type="entry name" value="GPROTEINBRPT"/>
</dbReference>
<dbReference type="SMART" id="SM00320">
    <property type="entry name" value="WD40"/>
    <property type="match status" value="6"/>
</dbReference>
<comment type="function">
    <text evidence="7">Component of the anaphase promoting complex/cyclosome (APC/C), a cell cycle-regulated E3 ubiquitin-protein ligase complex that controls progression through mitosis and the G1 phase of the cell cycle.</text>
</comment>
<dbReference type="Proteomes" id="UP000002009">
    <property type="component" value="Chromosome 5"/>
</dbReference>
<organism evidence="11 12">
    <name type="scientific">Micromonas commoda (strain RCC299 / NOUM17 / CCMP2709)</name>
    <name type="common">Picoplanktonic green alga</name>
    <dbReference type="NCBI Taxonomy" id="296587"/>
    <lineage>
        <taxon>Eukaryota</taxon>
        <taxon>Viridiplantae</taxon>
        <taxon>Chlorophyta</taxon>
        <taxon>Mamiellophyceae</taxon>
        <taxon>Mamiellales</taxon>
        <taxon>Mamiellaceae</taxon>
        <taxon>Micromonas</taxon>
    </lineage>
</organism>
<dbReference type="InterPro" id="IPR020472">
    <property type="entry name" value="WD40_PAC1"/>
</dbReference>
<dbReference type="InterPro" id="IPR015943">
    <property type="entry name" value="WD40/YVTN_repeat-like_dom_sf"/>
</dbReference>
<evidence type="ECO:0000256" key="5">
    <source>
        <dbReference type="ARBA" id="ARBA00022776"/>
    </source>
</evidence>
<dbReference type="InterPro" id="IPR033010">
    <property type="entry name" value="Cdc20/Fizzy"/>
</dbReference>
<reference evidence="11 12" key="1">
    <citation type="journal article" date="2009" name="Science">
        <title>Green evolution and dynamic adaptations revealed by genomes of the marine picoeukaryotes Micromonas.</title>
        <authorList>
            <person name="Worden A.Z."/>
            <person name="Lee J.H."/>
            <person name="Mock T."/>
            <person name="Rouze P."/>
            <person name="Simmons M.P."/>
            <person name="Aerts A.L."/>
            <person name="Allen A.E."/>
            <person name="Cuvelier M.L."/>
            <person name="Derelle E."/>
            <person name="Everett M.V."/>
            <person name="Foulon E."/>
            <person name="Grimwood J."/>
            <person name="Gundlach H."/>
            <person name="Henrissat B."/>
            <person name="Napoli C."/>
            <person name="McDonald S.M."/>
            <person name="Parker M.S."/>
            <person name="Rombauts S."/>
            <person name="Salamov A."/>
            <person name="Von Dassow P."/>
            <person name="Badger J.H."/>
            <person name="Coutinho P.M."/>
            <person name="Demir E."/>
            <person name="Dubchak I."/>
            <person name="Gentemann C."/>
            <person name="Eikrem W."/>
            <person name="Gready J.E."/>
            <person name="John U."/>
            <person name="Lanier W."/>
            <person name="Lindquist E.A."/>
            <person name="Lucas S."/>
            <person name="Mayer K.F."/>
            <person name="Moreau H."/>
            <person name="Not F."/>
            <person name="Otillar R."/>
            <person name="Panaud O."/>
            <person name="Pangilinan J."/>
            <person name="Paulsen I."/>
            <person name="Piegu B."/>
            <person name="Poliakov A."/>
            <person name="Robbens S."/>
            <person name="Schmutz J."/>
            <person name="Toulza E."/>
            <person name="Wyss T."/>
            <person name="Zelensky A."/>
            <person name="Zhou K."/>
            <person name="Armbrust E.V."/>
            <person name="Bhattacharya D."/>
            <person name="Goodenough U.W."/>
            <person name="Van de Peer Y."/>
            <person name="Grigoriev I.V."/>
        </authorList>
    </citation>
    <scope>NUCLEOTIDE SEQUENCE [LARGE SCALE GENOMIC DNA]</scope>
    <source>
        <strain evidence="12">RCC299 / NOUM17</strain>
    </source>
</reference>
<dbReference type="GO" id="GO:0051301">
    <property type="term" value="P:cell division"/>
    <property type="evidence" value="ECO:0007669"/>
    <property type="project" value="UniProtKB-KW"/>
</dbReference>
<accession>C1E6Q7</accession>
<dbReference type="Gene3D" id="2.130.10.10">
    <property type="entry name" value="YVTN repeat-like/Quinoprotein amine dehydrogenase"/>
    <property type="match status" value="1"/>
</dbReference>
<evidence type="ECO:0000256" key="3">
    <source>
        <dbReference type="ARBA" id="ARBA00022618"/>
    </source>
</evidence>
<dbReference type="InterPro" id="IPR001680">
    <property type="entry name" value="WD40_rpt"/>
</dbReference>
<dbReference type="InterPro" id="IPR036322">
    <property type="entry name" value="WD40_repeat_dom_sf"/>
</dbReference>
<evidence type="ECO:0000259" key="10">
    <source>
        <dbReference type="Pfam" id="PF24807"/>
    </source>
</evidence>
<evidence type="ECO:0000256" key="8">
    <source>
        <dbReference type="PROSITE-ProRule" id="PRU00221"/>
    </source>
</evidence>
<feature type="repeat" description="WD" evidence="8">
    <location>
        <begin position="219"/>
        <end position="258"/>
    </location>
</feature>
<dbReference type="InParanoid" id="C1E6Q7"/>
<dbReference type="RefSeq" id="XP_002502587.1">
    <property type="nucleotide sequence ID" value="XM_002502541.1"/>
</dbReference>
<dbReference type="OrthoDB" id="10263272at2759"/>
<keyword evidence="4" id="KW-0677">Repeat</keyword>
<evidence type="ECO:0000256" key="9">
    <source>
        <dbReference type="SAM" id="MobiDB-lite"/>
    </source>
</evidence>
<evidence type="ECO:0000256" key="6">
    <source>
        <dbReference type="ARBA" id="ARBA00023306"/>
    </source>
</evidence>
<dbReference type="EMBL" id="CP001326">
    <property type="protein sequence ID" value="ACO63845.1"/>
    <property type="molecule type" value="Genomic_DNA"/>
</dbReference>
<keyword evidence="5" id="KW-0498">Mitosis</keyword>
<dbReference type="GO" id="GO:1990757">
    <property type="term" value="F:ubiquitin ligase activator activity"/>
    <property type="evidence" value="ECO:0007669"/>
    <property type="project" value="TreeGrafter"/>
</dbReference>
<dbReference type="PANTHER" id="PTHR19918:SF8">
    <property type="entry name" value="FI02843P"/>
    <property type="match status" value="1"/>
</dbReference>
<dbReference type="AlphaFoldDB" id="C1E6Q7"/>
<feature type="repeat" description="WD" evidence="8">
    <location>
        <begin position="260"/>
        <end position="292"/>
    </location>
</feature>
<feature type="repeat" description="WD" evidence="8">
    <location>
        <begin position="393"/>
        <end position="425"/>
    </location>
</feature>
<evidence type="ECO:0000256" key="7">
    <source>
        <dbReference type="ARBA" id="ARBA00023425"/>
    </source>
</evidence>
<dbReference type="eggNOG" id="KOG0305">
    <property type="taxonomic scope" value="Eukaryota"/>
</dbReference>
<evidence type="ECO:0000313" key="12">
    <source>
        <dbReference type="Proteomes" id="UP000002009"/>
    </source>
</evidence>
<dbReference type="GeneID" id="8243506"/>
<sequence>MLHRFGDENAPKTPGKARPDRFIPNRSALDLDIAHYNLVKENANANDLDLAAEVASPSKEEYKKQLASNFLSQDGGASSAKILAFKSKAPEPPAGMENSARGVYTNNAGAGVKSKKTFRHVPSAPERILDAPELIDDYYLNLIDWGSTNQVAVALGCVVYLWNADSGDIQQLCQTDPNNGDDYVTSVQWGGDGKHIAVGTNDAEVQIWDVSRLKQVRTLRGHNARVGALAWNGTQLATGSRDNTVMMHDVRIREHRTATLTSHSQEVCGLKWAPSGNQLASGGNDNLLHIWDQNSIGNGTHLHRLDAHQAAVKALAWCPFQSNLLASGGGTADRCIKFWNTNTGALLNSIDTHSQVCSLQWNKHERELLSSHGYSQNQLCLWKYPTMTKMAELTGHSARVLHMAQSPDGTTVVSAAADETLRFWKCFSDSDAGKAKKLKDGASDSSVLRRFNFR</sequence>
<dbReference type="CDD" id="cd00200">
    <property type="entry name" value="WD40"/>
    <property type="match status" value="1"/>
</dbReference>
<dbReference type="SUPFAM" id="SSF50978">
    <property type="entry name" value="WD40 repeat-like"/>
    <property type="match status" value="1"/>
</dbReference>
<dbReference type="InterPro" id="IPR056150">
    <property type="entry name" value="WD40_CDC20-Fz"/>
</dbReference>